<evidence type="ECO:0000313" key="4">
    <source>
        <dbReference type="Proteomes" id="UP000557872"/>
    </source>
</evidence>
<evidence type="ECO:0000313" key="3">
    <source>
        <dbReference type="EMBL" id="NWK54219.1"/>
    </source>
</evidence>
<keyword evidence="2 3" id="KW-0378">Hydrolase</keyword>
<dbReference type="PIRSF" id="PIRSF004749">
    <property type="entry name" value="Pep_def"/>
    <property type="match status" value="1"/>
</dbReference>
<gene>
    <name evidence="2 3" type="primary">def</name>
    <name evidence="3" type="ORF">HW115_01245</name>
</gene>
<feature type="binding site" evidence="2">
    <location>
        <position position="153"/>
    </location>
    <ligand>
        <name>Fe cation</name>
        <dbReference type="ChEBI" id="CHEBI:24875"/>
    </ligand>
</feature>
<name>A0A851GAJ1_9BACT</name>
<dbReference type="NCBIfam" id="NF001159">
    <property type="entry name" value="PRK00150.1-3"/>
    <property type="match status" value="1"/>
</dbReference>
<feature type="binding site" evidence="2">
    <location>
        <position position="149"/>
    </location>
    <ligand>
        <name>Fe cation</name>
        <dbReference type="ChEBI" id="CHEBI:24875"/>
    </ligand>
</feature>
<keyword evidence="4" id="KW-1185">Reference proteome</keyword>
<dbReference type="EMBL" id="JACBAZ010000001">
    <property type="protein sequence ID" value="NWK54219.1"/>
    <property type="molecule type" value="Genomic_DNA"/>
</dbReference>
<sequence>MILEITQYGNPILRKKCKAVEVVDDDLQQFAQDMIETMVDANGVGLAAPQVNQDIRMAVVDVSHDPECVSFLKVNGEDVSMDQVMPLVFINPELVLDGEKESDTEGCLSIHDIRANVKRPSVVKATLPQLDGSVIELEADGLLARAIQHEVDHLNGILFIDRISPAAKVSVKRKLRRLAAR</sequence>
<dbReference type="HAMAP" id="MF_00163">
    <property type="entry name" value="Pep_deformylase"/>
    <property type="match status" value="1"/>
</dbReference>
<evidence type="ECO:0000256" key="2">
    <source>
        <dbReference type="HAMAP-Rule" id="MF_00163"/>
    </source>
</evidence>
<feature type="active site" evidence="2">
    <location>
        <position position="150"/>
    </location>
</feature>
<dbReference type="CDD" id="cd00487">
    <property type="entry name" value="Pep_deformylase"/>
    <property type="match status" value="1"/>
</dbReference>
<dbReference type="AlphaFoldDB" id="A0A851GAJ1"/>
<feature type="binding site" evidence="2">
    <location>
        <position position="107"/>
    </location>
    <ligand>
        <name>Fe cation</name>
        <dbReference type="ChEBI" id="CHEBI:24875"/>
    </ligand>
</feature>
<dbReference type="PRINTS" id="PR01576">
    <property type="entry name" value="PDEFORMYLASE"/>
</dbReference>
<comment type="similarity">
    <text evidence="1 2">Belongs to the polypeptide deformylase family.</text>
</comment>
<organism evidence="3 4">
    <name type="scientific">Oceaniferula marina</name>
    <dbReference type="NCBI Taxonomy" id="2748318"/>
    <lineage>
        <taxon>Bacteria</taxon>
        <taxon>Pseudomonadati</taxon>
        <taxon>Verrucomicrobiota</taxon>
        <taxon>Verrucomicrobiia</taxon>
        <taxon>Verrucomicrobiales</taxon>
        <taxon>Verrucomicrobiaceae</taxon>
        <taxon>Oceaniferula</taxon>
    </lineage>
</organism>
<dbReference type="EC" id="3.5.1.88" evidence="2"/>
<reference evidence="3 4" key="1">
    <citation type="submission" date="2020-07" db="EMBL/GenBank/DDBJ databases">
        <title>Roseicoccus Jingziensis gen. nov., sp. nov., isolated from coastal seawater.</title>
        <authorList>
            <person name="Feng X."/>
        </authorList>
    </citation>
    <scope>NUCLEOTIDE SEQUENCE [LARGE SCALE GENOMIC DNA]</scope>
    <source>
        <strain evidence="3 4">N1E253</strain>
    </source>
</reference>
<dbReference type="PANTHER" id="PTHR10458:SF22">
    <property type="entry name" value="PEPTIDE DEFORMYLASE"/>
    <property type="match status" value="1"/>
</dbReference>
<proteinExistence type="inferred from homology"/>
<dbReference type="RefSeq" id="WP_178930760.1">
    <property type="nucleotide sequence ID" value="NZ_JACBAZ010000001.1"/>
</dbReference>
<dbReference type="SUPFAM" id="SSF56420">
    <property type="entry name" value="Peptide deformylase"/>
    <property type="match status" value="1"/>
</dbReference>
<dbReference type="NCBIfam" id="TIGR00079">
    <property type="entry name" value="pept_deformyl"/>
    <property type="match status" value="1"/>
</dbReference>
<dbReference type="InterPro" id="IPR036821">
    <property type="entry name" value="Peptide_deformylase_sf"/>
</dbReference>
<comment type="catalytic activity">
    <reaction evidence="2">
        <text>N-terminal N-formyl-L-methionyl-[peptide] + H2O = N-terminal L-methionyl-[peptide] + formate</text>
        <dbReference type="Rhea" id="RHEA:24420"/>
        <dbReference type="Rhea" id="RHEA-COMP:10639"/>
        <dbReference type="Rhea" id="RHEA-COMP:10640"/>
        <dbReference type="ChEBI" id="CHEBI:15377"/>
        <dbReference type="ChEBI" id="CHEBI:15740"/>
        <dbReference type="ChEBI" id="CHEBI:49298"/>
        <dbReference type="ChEBI" id="CHEBI:64731"/>
        <dbReference type="EC" id="3.5.1.88"/>
    </reaction>
</comment>
<dbReference type="Proteomes" id="UP000557872">
    <property type="component" value="Unassembled WGS sequence"/>
</dbReference>
<comment type="cofactor">
    <cofactor evidence="2">
        <name>Fe(2+)</name>
        <dbReference type="ChEBI" id="CHEBI:29033"/>
    </cofactor>
    <text evidence="2">Binds 1 Fe(2+) ion.</text>
</comment>
<keyword evidence="2" id="KW-0408">Iron</keyword>
<evidence type="ECO:0000256" key="1">
    <source>
        <dbReference type="ARBA" id="ARBA00010759"/>
    </source>
</evidence>
<protein>
    <recommendedName>
        <fullName evidence="2">Peptide deformylase</fullName>
        <shortName evidence="2">PDF</shortName>
        <ecNumber evidence="2">3.5.1.88</ecNumber>
    </recommendedName>
    <alternativeName>
        <fullName evidence="2">Polypeptide deformylase</fullName>
    </alternativeName>
</protein>
<dbReference type="GO" id="GO:0042586">
    <property type="term" value="F:peptide deformylase activity"/>
    <property type="evidence" value="ECO:0007669"/>
    <property type="project" value="UniProtKB-UniRule"/>
</dbReference>
<keyword evidence="2" id="KW-0479">Metal-binding</keyword>
<comment type="caution">
    <text evidence="3">The sequence shown here is derived from an EMBL/GenBank/DDBJ whole genome shotgun (WGS) entry which is preliminary data.</text>
</comment>
<dbReference type="InterPro" id="IPR023635">
    <property type="entry name" value="Peptide_deformylase"/>
</dbReference>
<dbReference type="Pfam" id="PF01327">
    <property type="entry name" value="Pep_deformylase"/>
    <property type="match status" value="1"/>
</dbReference>
<comment type="function">
    <text evidence="2">Removes the formyl group from the N-terminal Met of newly synthesized proteins. Requires at least a dipeptide for an efficient rate of reaction. N-terminal L-methionine is a prerequisite for activity but the enzyme has broad specificity at other positions.</text>
</comment>
<dbReference type="GO" id="GO:0046872">
    <property type="term" value="F:metal ion binding"/>
    <property type="evidence" value="ECO:0007669"/>
    <property type="project" value="UniProtKB-KW"/>
</dbReference>
<keyword evidence="2" id="KW-0648">Protein biosynthesis</keyword>
<dbReference type="PANTHER" id="PTHR10458">
    <property type="entry name" value="PEPTIDE DEFORMYLASE"/>
    <property type="match status" value="1"/>
</dbReference>
<dbReference type="GO" id="GO:0006412">
    <property type="term" value="P:translation"/>
    <property type="evidence" value="ECO:0007669"/>
    <property type="project" value="UniProtKB-UniRule"/>
</dbReference>
<accession>A0A851GAJ1</accession>
<dbReference type="Gene3D" id="3.90.45.10">
    <property type="entry name" value="Peptide deformylase"/>
    <property type="match status" value="1"/>
</dbReference>